<evidence type="ECO:0000313" key="2">
    <source>
        <dbReference type="Proteomes" id="UP000619238"/>
    </source>
</evidence>
<keyword evidence="2" id="KW-1185">Reference proteome</keyword>
<proteinExistence type="predicted"/>
<evidence type="ECO:0008006" key="3">
    <source>
        <dbReference type="Google" id="ProtNLM"/>
    </source>
</evidence>
<name>A0ABR7QC61_9FLAO</name>
<sequence length="215" mass="24080">MNSLSTLRKPYLGFILSLLVLFSSCYNPNSNEELSFLTIEEFTEKHISLTNKIIEIYSKEDDINMEMLSKFPDKFDNVKEFTEFLQGANFSKSSEIAKIYLEIQNNTNNFVKDLVNLDQKEIISKINIEIHRQFDTKDLEETIAFTGKNGSCADAYIEARSRCARNYAIAVTAAGISAFFTIGIGTAIGTAAAITVMALCYDDASNDHTSCLENQ</sequence>
<gene>
    <name evidence="1" type="ORF">H2O64_15855</name>
</gene>
<dbReference type="Proteomes" id="UP000619238">
    <property type="component" value="Unassembled WGS sequence"/>
</dbReference>
<dbReference type="RefSeq" id="WP_187563194.1">
    <property type="nucleotide sequence ID" value="NZ_JACGWS010000010.1"/>
</dbReference>
<dbReference type="EMBL" id="JACGWS010000010">
    <property type="protein sequence ID" value="MBC8756151.1"/>
    <property type="molecule type" value="Genomic_DNA"/>
</dbReference>
<protein>
    <recommendedName>
        <fullName evidence="3">Lipoprotein</fullName>
    </recommendedName>
</protein>
<evidence type="ECO:0000313" key="1">
    <source>
        <dbReference type="EMBL" id="MBC8756151.1"/>
    </source>
</evidence>
<reference evidence="1 2" key="1">
    <citation type="submission" date="2020-07" db="EMBL/GenBank/DDBJ databases">
        <title>Description of Kordia aestuariivivens sp. nov., isolated from a tidal flat.</title>
        <authorList>
            <person name="Park S."/>
            <person name="Yoon J.-H."/>
        </authorList>
    </citation>
    <scope>NUCLEOTIDE SEQUENCE [LARGE SCALE GENOMIC DNA]</scope>
    <source>
        <strain evidence="1 2">YSTF-M3</strain>
    </source>
</reference>
<accession>A0ABR7QC61</accession>
<comment type="caution">
    <text evidence="1">The sequence shown here is derived from an EMBL/GenBank/DDBJ whole genome shotgun (WGS) entry which is preliminary data.</text>
</comment>
<organism evidence="1 2">
    <name type="scientific">Kordia aestuariivivens</name>
    <dbReference type="NCBI Taxonomy" id="2759037"/>
    <lineage>
        <taxon>Bacteria</taxon>
        <taxon>Pseudomonadati</taxon>
        <taxon>Bacteroidota</taxon>
        <taxon>Flavobacteriia</taxon>
        <taxon>Flavobacteriales</taxon>
        <taxon>Flavobacteriaceae</taxon>
        <taxon>Kordia</taxon>
    </lineage>
</organism>